<evidence type="ECO:0000256" key="9">
    <source>
        <dbReference type="ARBA" id="ARBA00022840"/>
    </source>
</evidence>
<dbReference type="GO" id="GO:0006974">
    <property type="term" value="P:DNA damage response"/>
    <property type="evidence" value="ECO:0007669"/>
    <property type="project" value="TreeGrafter"/>
</dbReference>
<dbReference type="Pfam" id="PF10585">
    <property type="entry name" value="UBA_E1_SCCH"/>
    <property type="match status" value="1"/>
</dbReference>
<dbReference type="EC" id="6.2.1.45" evidence="4"/>
<keyword evidence="7 12" id="KW-0547">Nucleotide-binding</keyword>
<dbReference type="FunFam" id="3.40.50.720:FF:000015">
    <property type="entry name" value="Ubiquitin-activating enzyme E1 1"/>
    <property type="match status" value="1"/>
</dbReference>
<dbReference type="Gene3D" id="2.30.29.30">
    <property type="entry name" value="Pleckstrin-homology domain (PH domain)/Phosphotyrosine-binding domain (PTB)"/>
    <property type="match status" value="1"/>
</dbReference>
<proteinExistence type="inferred from homology"/>
<dbReference type="GO" id="GO:0005634">
    <property type="term" value="C:nucleus"/>
    <property type="evidence" value="ECO:0007669"/>
    <property type="project" value="TreeGrafter"/>
</dbReference>
<dbReference type="GO" id="GO:0005085">
    <property type="term" value="F:guanyl-nucleotide exchange factor activity"/>
    <property type="evidence" value="ECO:0007669"/>
    <property type="project" value="UniProtKB-KW"/>
</dbReference>
<dbReference type="Pfam" id="PF16191">
    <property type="entry name" value="E1_4HB"/>
    <property type="match status" value="1"/>
</dbReference>
<feature type="region of interest" description="Disordered" evidence="13">
    <location>
        <begin position="1"/>
        <end position="47"/>
    </location>
</feature>
<feature type="compositionally biased region" description="Polar residues" evidence="13">
    <location>
        <begin position="14"/>
        <end position="37"/>
    </location>
</feature>
<dbReference type="InterPro" id="IPR001849">
    <property type="entry name" value="PH_domain"/>
</dbReference>
<dbReference type="Gene3D" id="1.10.10.2660">
    <property type="entry name" value="Ubiquitin-activating enzyme E1, SCCH domain"/>
    <property type="match status" value="1"/>
</dbReference>
<dbReference type="SUPFAM" id="SSF50729">
    <property type="entry name" value="PH domain-like"/>
    <property type="match status" value="1"/>
</dbReference>
<dbReference type="PROSITE" id="PS50003">
    <property type="entry name" value="PH_DOMAIN"/>
    <property type="match status" value="1"/>
</dbReference>
<dbReference type="Gene3D" id="3.10.290.60">
    <property type="entry name" value="Ubiquitin-activating enzyme E1, UFD domain"/>
    <property type="match status" value="1"/>
</dbReference>
<dbReference type="GO" id="GO:0005737">
    <property type="term" value="C:cytoplasm"/>
    <property type="evidence" value="ECO:0007669"/>
    <property type="project" value="TreeGrafter"/>
</dbReference>
<dbReference type="InterPro" id="IPR042302">
    <property type="entry name" value="E1_FCCH_sf"/>
</dbReference>
<evidence type="ECO:0000256" key="12">
    <source>
        <dbReference type="RuleBase" id="RU000519"/>
    </source>
</evidence>
<evidence type="ECO:0000256" key="7">
    <source>
        <dbReference type="ARBA" id="ARBA00022741"/>
    </source>
</evidence>
<dbReference type="Pfam" id="PF00899">
    <property type="entry name" value="ThiF"/>
    <property type="match status" value="1"/>
</dbReference>
<keyword evidence="17" id="KW-1185">Reference proteome</keyword>
<dbReference type="SMART" id="SM00233">
    <property type="entry name" value="PH"/>
    <property type="match status" value="1"/>
</dbReference>
<keyword evidence="6" id="KW-0344">Guanine-nucleotide releasing factor</keyword>
<dbReference type="FunFam" id="3.10.290.60:FF:000002">
    <property type="entry name" value="Ubiquitin-like modifier-activating enzyme 1"/>
    <property type="match status" value="1"/>
</dbReference>
<evidence type="ECO:0000256" key="13">
    <source>
        <dbReference type="SAM" id="MobiDB-lite"/>
    </source>
</evidence>
<dbReference type="PANTHER" id="PTHR10953:SF195">
    <property type="entry name" value="UBIQUITIN-LIKE MODIFIER-ACTIVATING ENZYME 1"/>
    <property type="match status" value="1"/>
</dbReference>
<gene>
    <name evidence="16" type="ORF">CCH79_00014815</name>
</gene>
<dbReference type="GO" id="GO:0004839">
    <property type="term" value="F:ubiquitin activating enzyme activity"/>
    <property type="evidence" value="ECO:0007669"/>
    <property type="project" value="UniProtKB-EC"/>
</dbReference>
<evidence type="ECO:0000256" key="1">
    <source>
        <dbReference type="ARBA" id="ARBA00000488"/>
    </source>
</evidence>
<dbReference type="SMART" id="SM00985">
    <property type="entry name" value="UBA_e1_C"/>
    <property type="match status" value="1"/>
</dbReference>
<feature type="active site" description="Glycyl thioester intermediate" evidence="11">
    <location>
        <position position="662"/>
    </location>
</feature>
<dbReference type="PROSITE" id="PS00741">
    <property type="entry name" value="DH_1"/>
    <property type="match status" value="1"/>
</dbReference>
<dbReference type="CDD" id="cd01490">
    <property type="entry name" value="Ube1_repeat2"/>
    <property type="match status" value="1"/>
</dbReference>
<evidence type="ECO:0000259" key="15">
    <source>
        <dbReference type="PROSITE" id="PS50010"/>
    </source>
</evidence>
<dbReference type="InterPro" id="IPR000011">
    <property type="entry name" value="UBQ/SUMO-activ_enz_E1-like"/>
</dbReference>
<dbReference type="InterPro" id="IPR055251">
    <property type="entry name" value="SOS1_NGEF_PH"/>
</dbReference>
<feature type="domain" description="DH" evidence="15">
    <location>
        <begin position="1219"/>
        <end position="1401"/>
    </location>
</feature>
<dbReference type="Pfam" id="PF09358">
    <property type="entry name" value="E1_UFD"/>
    <property type="match status" value="1"/>
</dbReference>
<reference evidence="16 17" key="1">
    <citation type="journal article" date="2018" name="G3 (Bethesda)">
        <title>A High-Quality Reference Genome for the Invasive Mosquitofish Gambusia affinis Using a Chicago Library.</title>
        <authorList>
            <person name="Hoffberg S.L."/>
            <person name="Troendle N.J."/>
            <person name="Glenn T.C."/>
            <person name="Mahmud O."/>
            <person name="Louha S."/>
            <person name="Chalopin D."/>
            <person name="Bennetzen J.L."/>
            <person name="Mauricio R."/>
        </authorList>
    </citation>
    <scope>NUCLEOTIDE SEQUENCE [LARGE SCALE GENOMIC DNA]</scope>
    <source>
        <strain evidence="16">NE01/NJP1002.9</strain>
        <tissue evidence="16">Muscle</tissue>
    </source>
</reference>
<feature type="compositionally biased region" description="Acidic residues" evidence="13">
    <location>
        <begin position="1114"/>
        <end position="1125"/>
    </location>
</feature>
<keyword evidence="9 12" id="KW-0067">ATP-binding</keyword>
<dbReference type="Gene3D" id="3.40.50.720">
    <property type="entry name" value="NAD(P)-binding Rossmann-like Domain"/>
    <property type="match status" value="1"/>
</dbReference>
<dbReference type="InterPro" id="IPR019572">
    <property type="entry name" value="UBA_E1_SCCH"/>
</dbReference>
<evidence type="ECO:0000313" key="17">
    <source>
        <dbReference type="Proteomes" id="UP000250572"/>
    </source>
</evidence>
<dbReference type="STRING" id="33528.ENSGAFP00000010561"/>
<dbReference type="InterPro" id="IPR042063">
    <property type="entry name" value="Ubi_acti_E1_SCCH"/>
</dbReference>
<dbReference type="Pfam" id="PF22697">
    <property type="entry name" value="SOS1_NGEF_PH"/>
    <property type="match status" value="1"/>
</dbReference>
<dbReference type="GO" id="GO:0005524">
    <property type="term" value="F:ATP binding"/>
    <property type="evidence" value="ECO:0007669"/>
    <property type="project" value="UniProtKB-KW"/>
</dbReference>
<dbReference type="InterPro" id="IPR035899">
    <property type="entry name" value="DBL_dom_sf"/>
</dbReference>
<dbReference type="PANTHER" id="PTHR10953">
    <property type="entry name" value="UBIQUITIN-ACTIVATING ENZYME E1"/>
    <property type="match status" value="1"/>
</dbReference>
<dbReference type="InterPro" id="IPR035985">
    <property type="entry name" value="Ubiquitin-activating_enz"/>
</dbReference>
<evidence type="ECO:0000256" key="8">
    <source>
        <dbReference type="ARBA" id="ARBA00022786"/>
    </source>
</evidence>
<evidence type="ECO:0000259" key="14">
    <source>
        <dbReference type="PROSITE" id="PS50003"/>
    </source>
</evidence>
<dbReference type="PROSITE" id="PS00865">
    <property type="entry name" value="UBIQUITIN_ACTIVAT_2"/>
    <property type="match status" value="1"/>
</dbReference>
<dbReference type="Gene3D" id="3.50.50.80">
    <property type="entry name" value="Ubiquitin-activating enzyme E1, inactive adenylation domain, subdomain 1"/>
    <property type="match status" value="1"/>
</dbReference>
<dbReference type="InterPro" id="IPR000219">
    <property type="entry name" value="DH_dom"/>
</dbReference>
<organism evidence="16 17">
    <name type="scientific">Gambusia affinis</name>
    <name type="common">Western mosquitofish</name>
    <name type="synonym">Heterandria affinis</name>
    <dbReference type="NCBI Taxonomy" id="33528"/>
    <lineage>
        <taxon>Eukaryota</taxon>
        <taxon>Metazoa</taxon>
        <taxon>Chordata</taxon>
        <taxon>Craniata</taxon>
        <taxon>Vertebrata</taxon>
        <taxon>Euteleostomi</taxon>
        <taxon>Actinopterygii</taxon>
        <taxon>Neopterygii</taxon>
        <taxon>Teleostei</taxon>
        <taxon>Neoteleostei</taxon>
        <taxon>Acanthomorphata</taxon>
        <taxon>Ovalentaria</taxon>
        <taxon>Atherinomorphae</taxon>
        <taxon>Cyprinodontiformes</taxon>
        <taxon>Poeciliidae</taxon>
        <taxon>Poeciliinae</taxon>
        <taxon>Gambusia</taxon>
    </lineage>
</organism>
<evidence type="ECO:0000256" key="10">
    <source>
        <dbReference type="ARBA" id="ARBA00030371"/>
    </source>
</evidence>
<dbReference type="InterPro" id="IPR033127">
    <property type="entry name" value="UBQ-activ_enz_E1_Cys_AS"/>
</dbReference>
<accession>A0A315VZL9</accession>
<dbReference type="Proteomes" id="UP000250572">
    <property type="component" value="Unassembled WGS sequence"/>
</dbReference>
<dbReference type="FunFam" id="3.40.50.12550:FF:000001">
    <property type="entry name" value="Ubiquitin-activating enzyme E1 1"/>
    <property type="match status" value="1"/>
</dbReference>
<dbReference type="FunFam" id="2.40.30.180:FF:000001">
    <property type="entry name" value="ubiquitin-like modifier-activating enzyme 1"/>
    <property type="match status" value="1"/>
</dbReference>
<evidence type="ECO:0000256" key="3">
    <source>
        <dbReference type="ARBA" id="ARBA00005673"/>
    </source>
</evidence>
<comment type="pathway">
    <text evidence="2">Protein modification; protein ubiquitination.</text>
</comment>
<dbReference type="InterPro" id="IPR011993">
    <property type="entry name" value="PH-like_dom_sf"/>
</dbReference>
<dbReference type="NCBIfam" id="TIGR01408">
    <property type="entry name" value="Ube1"/>
    <property type="match status" value="1"/>
</dbReference>
<dbReference type="Gene3D" id="3.40.50.12550">
    <property type="entry name" value="Ubiquitin-activating enzyme E1, inactive adenylation domain, subdomain 2"/>
    <property type="match status" value="1"/>
</dbReference>
<dbReference type="GO" id="GO:0006511">
    <property type="term" value="P:ubiquitin-dependent protein catabolic process"/>
    <property type="evidence" value="ECO:0007669"/>
    <property type="project" value="TreeGrafter"/>
</dbReference>
<dbReference type="InterPro" id="IPR038252">
    <property type="entry name" value="UBA_E1_C_sf"/>
</dbReference>
<dbReference type="Pfam" id="PF00621">
    <property type="entry name" value="RhoGEF"/>
    <property type="match status" value="1"/>
</dbReference>
<dbReference type="FunFam" id="3.50.50.80:FF:000001">
    <property type="entry name" value="ubiquitin-like modifier-activating enzyme 1"/>
    <property type="match status" value="1"/>
</dbReference>
<evidence type="ECO:0000313" key="16">
    <source>
        <dbReference type="EMBL" id="PWA28681.1"/>
    </source>
</evidence>
<comment type="catalytic activity">
    <reaction evidence="1">
        <text>ATP + ubiquitin + [E1 ubiquitin-activating enzyme]-L-cysteine = AMP + diphosphate + S-ubiquitinyl-[E1 ubiquitin-activating enzyme]-L-cysteine.</text>
        <dbReference type="EC" id="6.2.1.45"/>
    </reaction>
</comment>
<dbReference type="SMART" id="SM00325">
    <property type="entry name" value="RhoGEF"/>
    <property type="match status" value="1"/>
</dbReference>
<protein>
    <recommendedName>
        <fullName evidence="4">E1 ubiquitin-activating enzyme</fullName>
        <ecNumber evidence="4">6.2.1.45</ecNumber>
    </recommendedName>
    <alternativeName>
        <fullName evidence="10">Ubiquitin-activating enzyme E1</fullName>
    </alternativeName>
</protein>
<name>A0A315VZL9_GAMAF</name>
<dbReference type="FunFam" id="1.10.10.2660:FF:000001">
    <property type="entry name" value="Ubiquitin-activating enzyme E1 1"/>
    <property type="match status" value="1"/>
</dbReference>
<keyword evidence="5 12" id="KW-0436">Ligase</keyword>
<dbReference type="PROSITE" id="PS50010">
    <property type="entry name" value="DH_2"/>
    <property type="match status" value="1"/>
</dbReference>
<dbReference type="CDD" id="cd01491">
    <property type="entry name" value="Ube1_repeat1"/>
    <property type="match status" value="1"/>
</dbReference>
<dbReference type="InterPro" id="IPR032420">
    <property type="entry name" value="E1_4HB"/>
</dbReference>
<feature type="region of interest" description="Disordered" evidence="13">
    <location>
        <begin position="1112"/>
        <end position="1143"/>
    </location>
</feature>
<dbReference type="InterPro" id="IPR032418">
    <property type="entry name" value="E1_FCCH"/>
</dbReference>
<sequence length="1591" mass="178409">MSSSPLSKKRRLSGTETKTGSHCSSSNSVRTDLSHTPANGMAKNGNDAEIDEGLYSRQLYVLGHEAMKRMQNSNVLISGMRGLGVEIAKNVILGGVRSVTVHDQGVAEWRDLSSQFYLREEDLGKNRAEVSQPRLAELNNYVPVTAYTGALTEDYLSKFQVVVITNSSLDEQKHLGDLCHNKGIKLVVADTRGLFGQLFCDFGEEMMVYDTNGEQPLSAMISMITKDNPGVVTCLDEARHGFESGDYVTFTEIQGMTDLNGCQPVEIKVLGPYTFSICDTTGFSDYVRGGIVSQVKTPKKISFKSISSSMVEPEFIMTDFAKFDRPGQLHIGFQAIHAFKQKHSRLPTPWSQADGDELLTLAKELNSAQTGSAKVEELDEALIKKMSYLAAGDLSPVNAFIGGVAAQEVMKASTGKFMPVMQWLYFDALECLSEGEEVMLTEEECSPRNCRYDGQIAVFGSKLQKILADQRYFLVNGACMWEVSVLKPDPVLQLHSTHDMKSFQVGAGAIGCELLKNFAMIGLASEEGEVIVTDMDTIEKSNLNRQFLFRPSDVTKMKSDTAAAAVKQMNPSFKITAHQNRVGPETERVYDDDFFESLNGVANALDNVDARMYMDRRCVYYRKPLLESGTLGTKGNIQVVIPFLTESYSSSQDPPEKSIPICTLKNFPNAIEHTLQWARDEFEGLFKQAPENAMQYLTDSKFMERTLKLPGAQPVEVLDAVYKSVVTDCPHSWADCVAWARNHWQCQYSNNIRQLLHNFPPDQLTSSGAPFWSGPKRCPHPLDFSTSNDLHVDYVLAAANLFAQTYGLPGSTDRAGVVKILQDVKVPTFTPRSGVKIHVSDQELQNSNSSVDDSKLEELKSQLPTPESFQFKLSPIDFEKDDDANFHMDFIVAASNLRAENYDIPPADRHKSKLIAGKIIPAIATTTAAVVGLVCLELFKIIQGHKKLDSFKNGFMNLALPFFAFSEPIAAPKHKYYEIDWTLWDRFEVKGLQSNGEEMTLRQFLDYFKNEHKLEITMLSQGVSMLYSFFMPAAKLKERLDLPMTEIVTKVSKKKLGKHVKALVFELCCNDLSDEDVEVPYETLTLSSVTMLGNWRKPVNLTFVTTMLSAELTKEDDEEEEEGEIMSDHKDSEEPSNKKVKPVAKSNSLTGVITPMKTAALKRFGQSISRSISFRTDARPLPPGPLRPRSKASSFPRRRNSQCWSDTVESHDLTAKEIKRQEVIYELTQGERQLIEDLSLVKKVYYEPMLKLDILTESELGQIFGTLDSLIPLHEDLLARLERLRGSEKTVGEVGPTLLNWFPCLEAYVTYCCNQVGAKALLDLKKQEKRVDHFLRLCQESSFSRKLDLWNFLDLPRSRLVKYPLLLKEIQKCTPPDHPDEDTLPDALELIQSIVAEVNKKTGEAECQFYRRGLIYLEESQRIPEIHQSRFLYCHGELKTNKGQKLHVFLFELALVLTRPGDDRDFRGQMFSVYRQPLPNTLINLEEIPDSEAGGGGTFRGAFTGGNDKVKNCFRVSSRGRSKVNPYCLQANDSFSKQQWITCLRQAIVQSRDRTAHTSQSPLSLPSDPALCHIADLSLSSDTDMADHTCR</sequence>
<dbReference type="PRINTS" id="PR01849">
    <property type="entry name" value="UBIQUITINACT"/>
</dbReference>
<dbReference type="Pfam" id="PF16190">
    <property type="entry name" value="E1_FCCH"/>
    <property type="match status" value="1"/>
</dbReference>
<evidence type="ECO:0000256" key="6">
    <source>
        <dbReference type="ARBA" id="ARBA00022658"/>
    </source>
</evidence>
<dbReference type="EMBL" id="NHOQ01000749">
    <property type="protein sequence ID" value="PWA28681.1"/>
    <property type="molecule type" value="Genomic_DNA"/>
</dbReference>
<dbReference type="InterPro" id="IPR018965">
    <property type="entry name" value="Ub-activating_enz_E1_C"/>
</dbReference>
<dbReference type="GO" id="GO:0035556">
    <property type="term" value="P:intracellular signal transduction"/>
    <property type="evidence" value="ECO:0007669"/>
    <property type="project" value="InterPro"/>
</dbReference>
<dbReference type="Gene3D" id="2.40.30.180">
    <property type="entry name" value="Ubiquitin-activating enzyme E1, FCCH domain"/>
    <property type="match status" value="1"/>
</dbReference>
<dbReference type="Gene3D" id="1.20.900.10">
    <property type="entry name" value="Dbl homology (DH) domain"/>
    <property type="match status" value="1"/>
</dbReference>
<dbReference type="InterPro" id="IPR000594">
    <property type="entry name" value="ThiF_NAD_FAD-bd"/>
</dbReference>
<dbReference type="SUPFAM" id="SSF69572">
    <property type="entry name" value="Activating enzymes of the ubiquitin-like proteins"/>
    <property type="match status" value="2"/>
</dbReference>
<dbReference type="UniPathway" id="UPA00143"/>
<dbReference type="SUPFAM" id="SSF48065">
    <property type="entry name" value="DBL homology domain (DH-domain)"/>
    <property type="match status" value="1"/>
</dbReference>
<evidence type="ECO:0000256" key="5">
    <source>
        <dbReference type="ARBA" id="ARBA00022598"/>
    </source>
</evidence>
<dbReference type="InterPro" id="IPR018075">
    <property type="entry name" value="UBQ-activ_enz_E1"/>
</dbReference>
<evidence type="ECO:0000256" key="11">
    <source>
        <dbReference type="PROSITE-ProRule" id="PRU10132"/>
    </source>
</evidence>
<feature type="region of interest" description="Disordered" evidence="13">
    <location>
        <begin position="1175"/>
        <end position="1203"/>
    </location>
</feature>
<dbReference type="CDD" id="cd00160">
    <property type="entry name" value="RhoGEF"/>
    <property type="match status" value="1"/>
</dbReference>
<dbReference type="InterPro" id="IPR042449">
    <property type="entry name" value="Ub-E1_IAD_1"/>
</dbReference>
<evidence type="ECO:0000256" key="4">
    <source>
        <dbReference type="ARBA" id="ARBA00012990"/>
    </source>
</evidence>
<feature type="domain" description="PH" evidence="14">
    <location>
        <begin position="1425"/>
        <end position="1549"/>
    </location>
</feature>
<keyword evidence="8 12" id="KW-0833">Ubl conjugation pathway</keyword>
<comment type="similarity">
    <text evidence="3 12">Belongs to the ubiquitin-activating E1 family.</text>
</comment>
<comment type="caution">
    <text evidence="16">The sequence shown here is derived from an EMBL/GenBank/DDBJ whole genome shotgun (WGS) entry which is preliminary data.</text>
</comment>
<dbReference type="InterPro" id="IPR001331">
    <property type="entry name" value="GDS_CDC24_CS"/>
</dbReference>
<dbReference type="InterPro" id="IPR045886">
    <property type="entry name" value="ThiF/MoeB/HesA"/>
</dbReference>
<evidence type="ECO:0000256" key="2">
    <source>
        <dbReference type="ARBA" id="ARBA00004906"/>
    </source>
</evidence>
<feature type="compositionally biased region" description="Basic and acidic residues" evidence="13">
    <location>
        <begin position="1126"/>
        <end position="1137"/>
    </location>
</feature>